<gene>
    <name evidence="1" type="ORF">FNW02_36220</name>
</gene>
<dbReference type="Proteomes" id="UP001165986">
    <property type="component" value="Unassembled WGS sequence"/>
</dbReference>
<evidence type="ECO:0000313" key="1">
    <source>
        <dbReference type="EMBL" id="MBD6621027.1"/>
    </source>
</evidence>
<accession>A0AA41BA82</accession>
<dbReference type="SUPFAM" id="SSF53335">
    <property type="entry name" value="S-adenosyl-L-methionine-dependent methyltransferases"/>
    <property type="match status" value="1"/>
</dbReference>
<comment type="caution">
    <text evidence="1">The sequence shown here is derived from an EMBL/GenBank/DDBJ whole genome shotgun (WGS) entry which is preliminary data.</text>
</comment>
<keyword evidence="2" id="KW-1185">Reference proteome</keyword>
<evidence type="ECO:0000313" key="2">
    <source>
        <dbReference type="Proteomes" id="UP001165986"/>
    </source>
</evidence>
<organism evidence="1 2">
    <name type="scientific">Komarekiella delphini-convector SJRDD-AB1</name>
    <dbReference type="NCBI Taxonomy" id="2593771"/>
    <lineage>
        <taxon>Bacteria</taxon>
        <taxon>Bacillati</taxon>
        <taxon>Cyanobacteriota</taxon>
        <taxon>Cyanophyceae</taxon>
        <taxon>Nostocales</taxon>
        <taxon>Nostocaceae</taxon>
        <taxon>Komarekiella</taxon>
        <taxon>Komarekiella delphini-convector</taxon>
    </lineage>
</organism>
<dbReference type="Gene3D" id="3.40.50.150">
    <property type="entry name" value="Vaccinia Virus protein VP39"/>
    <property type="match status" value="1"/>
</dbReference>
<name>A0AA41BA82_9NOST</name>
<dbReference type="InterPro" id="IPR029063">
    <property type="entry name" value="SAM-dependent_MTases_sf"/>
</dbReference>
<proteinExistence type="predicted"/>
<dbReference type="AlphaFoldDB" id="A0AA41BA82"/>
<dbReference type="RefSeq" id="WP_191762349.1">
    <property type="nucleotide sequence ID" value="NZ_VJXY01000104.1"/>
</dbReference>
<dbReference type="EMBL" id="VJXY01000104">
    <property type="protein sequence ID" value="MBD6621027.1"/>
    <property type="molecule type" value="Genomic_DNA"/>
</dbReference>
<reference evidence="1" key="1">
    <citation type="submission" date="2019-07" db="EMBL/GenBank/DDBJ databases">
        <title>Toxilogical consequences of a new and cryptic species of cyanobacteria (Komarekiella delphini-convector) recovered from the epidermis of a bottlenose dolphin and 1500 ft. in the air.</title>
        <authorList>
            <person name="Brown A.O."/>
            <person name="Dvorak P."/>
            <person name="Villanueva C.D."/>
            <person name="Foss A.J."/>
            <person name="Garvey A.D."/>
            <person name="Gibson Q.A."/>
            <person name="Johansen J.R."/>
            <person name="Casamatta D.A."/>
        </authorList>
    </citation>
    <scope>NUCLEOTIDE SEQUENCE</scope>
    <source>
        <strain evidence="1">SJRDD-AB1</strain>
    </source>
</reference>
<sequence length="122" mass="14457">MKLYYSDEYITLYNADCREVLPILQDQYFGWTDPPYNVGKDYGVWCDRLDDDQYLEFCTVWITQFKCLCPENCVFTPRKYFLEYWNLLGKEYKQIILTWTPEGAIRGRAGEAVTKCKLNGSV</sequence>
<protein>
    <submittedName>
        <fullName evidence="1">Uncharacterized protein</fullName>
    </submittedName>
</protein>